<dbReference type="AlphaFoldDB" id="A0A561C041"/>
<protein>
    <submittedName>
        <fullName evidence="1">Uncharacterized protein</fullName>
    </submittedName>
</protein>
<name>A0A561C041_9ACTN</name>
<dbReference type="EMBL" id="VIVK01000001">
    <property type="protein sequence ID" value="TWD84515.1"/>
    <property type="molecule type" value="Genomic_DNA"/>
</dbReference>
<sequence>MALYIFDQPKAVRIRLTAATREELTFRALNLWACRDHNVESGGAVG</sequence>
<evidence type="ECO:0000313" key="1">
    <source>
        <dbReference type="EMBL" id="TWD84515.1"/>
    </source>
</evidence>
<proteinExistence type="predicted"/>
<keyword evidence="2" id="KW-1185">Reference proteome</keyword>
<evidence type="ECO:0000313" key="2">
    <source>
        <dbReference type="Proteomes" id="UP000318380"/>
    </source>
</evidence>
<accession>A0A561C041</accession>
<organism evidence="1 2">
    <name type="scientific">Kribbella amoyensis</name>
    <dbReference type="NCBI Taxonomy" id="996641"/>
    <lineage>
        <taxon>Bacteria</taxon>
        <taxon>Bacillati</taxon>
        <taxon>Actinomycetota</taxon>
        <taxon>Actinomycetes</taxon>
        <taxon>Propionibacteriales</taxon>
        <taxon>Kribbellaceae</taxon>
        <taxon>Kribbella</taxon>
    </lineage>
</organism>
<comment type="caution">
    <text evidence="1">The sequence shown here is derived from an EMBL/GenBank/DDBJ whole genome shotgun (WGS) entry which is preliminary data.</text>
</comment>
<reference evidence="1 2" key="1">
    <citation type="submission" date="2019-06" db="EMBL/GenBank/DDBJ databases">
        <title>Sequencing the genomes of 1000 actinobacteria strains.</title>
        <authorList>
            <person name="Klenk H.-P."/>
        </authorList>
    </citation>
    <scope>NUCLEOTIDE SEQUENCE [LARGE SCALE GENOMIC DNA]</scope>
    <source>
        <strain evidence="1 2">DSM 24683</strain>
    </source>
</reference>
<dbReference type="RefSeq" id="WP_170284786.1">
    <property type="nucleotide sequence ID" value="NZ_VIVK01000001.1"/>
</dbReference>
<gene>
    <name evidence="1" type="ORF">FB561_5707</name>
</gene>
<dbReference type="Proteomes" id="UP000318380">
    <property type="component" value="Unassembled WGS sequence"/>
</dbReference>